<evidence type="ECO:0000256" key="8">
    <source>
        <dbReference type="RuleBase" id="RU003704"/>
    </source>
</evidence>
<dbReference type="GO" id="GO:0016052">
    <property type="term" value="P:carbohydrate catabolic process"/>
    <property type="evidence" value="ECO:0007669"/>
    <property type="project" value="UniProtKB-ARBA"/>
</dbReference>
<dbReference type="FunFam" id="3.40.1190.20:FF:000001">
    <property type="entry name" value="Phosphofructokinase"/>
    <property type="match status" value="1"/>
</dbReference>
<keyword evidence="7" id="KW-0423">Lactose metabolism</keyword>
<sequence>MILTITLNPSIDRRYLVDGFEKGKIFRAKEVQYTPGGKGLNVTKVIKSFDEPVMAIGFLGGKGGEYIEDELDSRNIKHDFIAIDGETRSCLSILSDDGSQTEILENGPYVSESENLAFYELYKNKIKNCEVISASGSLPKGLAANTYRELIKIAKKQGKKFILDTSGEALKLGIEAAPFLIKPNKEELENIMGFTITNENDAIQAAKNLLNKNVEIIVISLGSEGAMAFFENYAYKVKVPNIKTVNPVGSGDSMVAGFAVSILREYDFETVLRIAAACGTANAMEAETGKISMNNVKKLMDEIRVEKMKI</sequence>
<dbReference type="GO" id="GO:0008662">
    <property type="term" value="F:1-phosphofructokinase activity"/>
    <property type="evidence" value="ECO:0007669"/>
    <property type="project" value="UniProtKB-UniRule"/>
</dbReference>
<dbReference type="Pfam" id="PF00294">
    <property type="entry name" value="PfkB"/>
    <property type="match status" value="1"/>
</dbReference>
<dbReference type="InterPro" id="IPR002139">
    <property type="entry name" value="Ribo/fructo_kinase"/>
</dbReference>
<name>A0A1M5VBD8_9FIRM</name>
<dbReference type="PROSITE" id="PS00584">
    <property type="entry name" value="PFKB_KINASES_2"/>
    <property type="match status" value="1"/>
</dbReference>
<comment type="catalytic activity">
    <reaction evidence="7">
        <text>D-tagatofuranose 6-phosphate + ATP = D-tagatofuranose 1,6-bisphosphate + ADP + H(+)</text>
        <dbReference type="Rhea" id="RHEA:12420"/>
        <dbReference type="ChEBI" id="CHEBI:15378"/>
        <dbReference type="ChEBI" id="CHEBI:30616"/>
        <dbReference type="ChEBI" id="CHEBI:58694"/>
        <dbReference type="ChEBI" id="CHEBI:58695"/>
        <dbReference type="ChEBI" id="CHEBI:456216"/>
        <dbReference type="EC" id="2.7.1.144"/>
    </reaction>
</comment>
<dbReference type="CDD" id="cd01164">
    <property type="entry name" value="FruK_PfkB_like"/>
    <property type="match status" value="1"/>
</dbReference>
<dbReference type="PRINTS" id="PR00990">
    <property type="entry name" value="RIBOKINASE"/>
</dbReference>
<dbReference type="GO" id="GO:0005988">
    <property type="term" value="P:lactose metabolic process"/>
    <property type="evidence" value="ECO:0007669"/>
    <property type="project" value="UniProtKB-KW"/>
</dbReference>
<dbReference type="InterPro" id="IPR022463">
    <property type="entry name" value="1-PFruKinase"/>
</dbReference>
<evidence type="ECO:0000256" key="1">
    <source>
        <dbReference type="ARBA" id="ARBA00005380"/>
    </source>
</evidence>
<keyword evidence="2 7" id="KW-0808">Transferase</keyword>
<keyword evidence="5 7" id="KW-0067">ATP-binding</keyword>
<dbReference type="UniPathway" id="UPA00704">
    <property type="reaction ID" value="UER00715"/>
</dbReference>
<dbReference type="EMBL" id="FQXR01000004">
    <property type="protein sequence ID" value="SHH72535.1"/>
    <property type="molecule type" value="Genomic_DNA"/>
</dbReference>
<evidence type="ECO:0000256" key="5">
    <source>
        <dbReference type="ARBA" id="ARBA00022840"/>
    </source>
</evidence>
<dbReference type="STRING" id="1123281.SAMN02745180_00834"/>
<dbReference type="InterPro" id="IPR029056">
    <property type="entry name" value="Ribokinase-like"/>
</dbReference>
<feature type="domain" description="Carbohydrate kinase PfkB" evidence="10">
    <location>
        <begin position="11"/>
        <end position="287"/>
    </location>
</feature>
<keyword evidence="12" id="KW-1185">Reference proteome</keyword>
<dbReference type="InterPro" id="IPR017583">
    <property type="entry name" value="Tagatose/fructose_Pkinase"/>
</dbReference>
<dbReference type="Proteomes" id="UP000184389">
    <property type="component" value="Unassembled WGS sequence"/>
</dbReference>
<dbReference type="PIRSF" id="PIRSF000535">
    <property type="entry name" value="1PFK/6PFK/LacC"/>
    <property type="match status" value="1"/>
</dbReference>
<dbReference type="NCBIfam" id="TIGR03168">
    <property type="entry name" value="1-PFK"/>
    <property type="match status" value="1"/>
</dbReference>
<dbReference type="GO" id="GO:2001059">
    <property type="term" value="P:D-tagatose 6-phosphate catabolic process"/>
    <property type="evidence" value="ECO:0007669"/>
    <property type="project" value="UniProtKB-UniPathway"/>
</dbReference>
<dbReference type="PANTHER" id="PTHR46566:SF2">
    <property type="entry name" value="ATP-DEPENDENT 6-PHOSPHOFRUCTOKINASE ISOZYME 2"/>
    <property type="match status" value="1"/>
</dbReference>
<comment type="similarity">
    <text evidence="7">Belongs to the carbohydrate kinase PfkB family. LacC subfamily.</text>
</comment>
<evidence type="ECO:0000313" key="11">
    <source>
        <dbReference type="EMBL" id="SHH72535.1"/>
    </source>
</evidence>
<comment type="similarity">
    <text evidence="1">Belongs to the carbohydrate kinase pfkB family.</text>
</comment>
<dbReference type="NCBIfam" id="TIGR03828">
    <property type="entry name" value="pfkB"/>
    <property type="match status" value="1"/>
</dbReference>
<dbReference type="SUPFAM" id="SSF53613">
    <property type="entry name" value="Ribokinase-like"/>
    <property type="match status" value="1"/>
</dbReference>
<dbReference type="PANTHER" id="PTHR46566">
    <property type="entry name" value="1-PHOSPHOFRUCTOKINASE-RELATED"/>
    <property type="match status" value="1"/>
</dbReference>
<evidence type="ECO:0000259" key="10">
    <source>
        <dbReference type="Pfam" id="PF00294"/>
    </source>
</evidence>
<comment type="catalytic activity">
    <reaction evidence="6 9">
        <text>beta-D-fructose 1-phosphate + ATP = beta-D-fructose 1,6-bisphosphate + ADP + H(+)</text>
        <dbReference type="Rhea" id="RHEA:14213"/>
        <dbReference type="ChEBI" id="CHEBI:15378"/>
        <dbReference type="ChEBI" id="CHEBI:30616"/>
        <dbReference type="ChEBI" id="CHEBI:32966"/>
        <dbReference type="ChEBI" id="CHEBI:138881"/>
        <dbReference type="ChEBI" id="CHEBI:456216"/>
        <dbReference type="EC" id="2.7.1.56"/>
    </reaction>
</comment>
<comment type="function">
    <text evidence="9">Catalyzes the ATP-dependent phosphorylation of fructose-l-phosphate to fructose-l,6-bisphosphate.</text>
</comment>
<protein>
    <recommendedName>
        <fullName evidence="7">Tagatose-6-phosphate kinase</fullName>
        <ecNumber evidence="7">2.7.1.144</ecNumber>
    </recommendedName>
</protein>
<evidence type="ECO:0000256" key="6">
    <source>
        <dbReference type="ARBA" id="ARBA00047745"/>
    </source>
</evidence>
<dbReference type="EC" id="2.7.1.144" evidence="7"/>
<gene>
    <name evidence="11" type="ORF">SAMN02745180_00834</name>
</gene>
<dbReference type="GO" id="GO:0005524">
    <property type="term" value="F:ATP binding"/>
    <property type="evidence" value="ECO:0007669"/>
    <property type="project" value="UniProtKB-UniRule"/>
</dbReference>
<dbReference type="GO" id="GO:0044281">
    <property type="term" value="P:small molecule metabolic process"/>
    <property type="evidence" value="ECO:0007669"/>
    <property type="project" value="UniProtKB-ARBA"/>
</dbReference>
<dbReference type="InterPro" id="IPR002173">
    <property type="entry name" value="Carboh/pur_kinase_PfkB_CS"/>
</dbReference>
<evidence type="ECO:0000256" key="3">
    <source>
        <dbReference type="ARBA" id="ARBA00022741"/>
    </source>
</evidence>
<dbReference type="GO" id="GO:0005829">
    <property type="term" value="C:cytosol"/>
    <property type="evidence" value="ECO:0007669"/>
    <property type="project" value="TreeGrafter"/>
</dbReference>
<reference evidence="11 12" key="1">
    <citation type="submission" date="2016-11" db="EMBL/GenBank/DDBJ databases">
        <authorList>
            <person name="Jaros S."/>
            <person name="Januszkiewicz K."/>
            <person name="Wedrychowicz H."/>
        </authorList>
    </citation>
    <scope>NUCLEOTIDE SEQUENCE [LARGE SCALE GENOMIC DNA]</scope>
    <source>
        <strain evidence="11 12">DSM 13106</strain>
    </source>
</reference>
<keyword evidence="3 7" id="KW-0547">Nucleotide-binding</keyword>
<organism evidence="11 12">
    <name type="scientific">Sporanaerobacter acetigenes DSM 13106</name>
    <dbReference type="NCBI Taxonomy" id="1123281"/>
    <lineage>
        <taxon>Bacteria</taxon>
        <taxon>Bacillati</taxon>
        <taxon>Bacillota</taxon>
        <taxon>Tissierellia</taxon>
        <taxon>Tissierellales</taxon>
        <taxon>Sporanaerobacteraceae</taxon>
        <taxon>Sporanaerobacter</taxon>
    </lineage>
</organism>
<evidence type="ECO:0000256" key="7">
    <source>
        <dbReference type="PIRNR" id="PIRNR000535"/>
    </source>
</evidence>
<accession>A0A1M5VBD8</accession>
<comment type="pathway">
    <text evidence="7">Carbohydrate metabolism; D-tagatose 6-phosphate degradation; D-glyceraldehyde 3-phosphate and glycerone phosphate from D-tagatose 6-phosphate: step 1/2.</text>
</comment>
<dbReference type="GO" id="GO:0009024">
    <property type="term" value="F:tagatose-6-phosphate kinase activity"/>
    <property type="evidence" value="ECO:0007669"/>
    <property type="project" value="UniProtKB-EC"/>
</dbReference>
<dbReference type="Gene3D" id="3.40.1190.20">
    <property type="match status" value="1"/>
</dbReference>
<dbReference type="RefSeq" id="WP_072743463.1">
    <property type="nucleotide sequence ID" value="NZ_FQXR01000004.1"/>
</dbReference>
<keyword evidence="4 8" id="KW-0418">Kinase</keyword>
<dbReference type="AlphaFoldDB" id="A0A1M5VBD8"/>
<evidence type="ECO:0000256" key="9">
    <source>
        <dbReference type="RuleBase" id="RU369061"/>
    </source>
</evidence>
<evidence type="ECO:0000313" key="12">
    <source>
        <dbReference type="Proteomes" id="UP000184389"/>
    </source>
</evidence>
<proteinExistence type="inferred from homology"/>
<dbReference type="InterPro" id="IPR011611">
    <property type="entry name" value="PfkB_dom"/>
</dbReference>
<evidence type="ECO:0000256" key="4">
    <source>
        <dbReference type="ARBA" id="ARBA00022777"/>
    </source>
</evidence>
<evidence type="ECO:0000256" key="2">
    <source>
        <dbReference type="ARBA" id="ARBA00022679"/>
    </source>
</evidence>
<dbReference type="OrthoDB" id="9801219at2"/>